<dbReference type="STRING" id="2282107.A0A286UHF9"/>
<dbReference type="Gene3D" id="2.30.110.10">
    <property type="entry name" value="Electron Transport, Fmn-binding Protein, Chain A"/>
    <property type="match status" value="1"/>
</dbReference>
<dbReference type="PANTHER" id="PTHR34818:SF1">
    <property type="entry name" value="PROTEIN BLI-3"/>
    <property type="match status" value="1"/>
</dbReference>
<dbReference type="PANTHER" id="PTHR34818">
    <property type="entry name" value="PROTEIN BLI-3"/>
    <property type="match status" value="1"/>
</dbReference>
<proteinExistence type="predicted"/>
<dbReference type="InParanoid" id="A0A286UHF9"/>
<dbReference type="SUPFAM" id="SSF50475">
    <property type="entry name" value="FMN-binding split barrel"/>
    <property type="match status" value="1"/>
</dbReference>
<dbReference type="EMBL" id="NBII01000005">
    <property type="protein sequence ID" value="PAV19033.1"/>
    <property type="molecule type" value="Genomic_DNA"/>
</dbReference>
<feature type="domain" description="General stress protein FMN-binding split barrel" evidence="1">
    <location>
        <begin position="23"/>
        <end position="178"/>
    </location>
</feature>
<dbReference type="Proteomes" id="UP000217199">
    <property type="component" value="Unassembled WGS sequence"/>
</dbReference>
<evidence type="ECO:0000313" key="3">
    <source>
        <dbReference type="Proteomes" id="UP000217199"/>
    </source>
</evidence>
<accession>A0A286UHF9</accession>
<gene>
    <name evidence="2" type="ORF">PNOK_0587700</name>
</gene>
<name>A0A286UHF9_9AGAM</name>
<sequence length="201" mass="22362">MTNPELDTFTTLAQNKDLTPQKKIEDLKAIMKVVQTGMLTTRDKNGNMHSRAMTPASPHSETQLTLYFVANNCSKKFDELGCDKNVNVSFYDEKTTNWASFSGVAKVTQDREEINKHWSTLISSYFGDLKDGIHKGDEHDPRVSIIEVVPNEICYWVATQGTVARAVGGLIDTVTGKTNVPGELRTITKSEIQLTQGLHSK</sequence>
<keyword evidence="3" id="KW-1185">Reference proteome</keyword>
<reference evidence="2 3" key="1">
    <citation type="journal article" date="2017" name="Mol. Ecol.">
        <title>Comparative and population genomic landscape of Phellinus noxius: A hypervariable fungus causing root rot in trees.</title>
        <authorList>
            <person name="Chung C.L."/>
            <person name="Lee T.J."/>
            <person name="Akiba M."/>
            <person name="Lee H.H."/>
            <person name="Kuo T.H."/>
            <person name="Liu D."/>
            <person name="Ke H.M."/>
            <person name="Yokoi T."/>
            <person name="Roa M.B."/>
            <person name="Lu M.J."/>
            <person name="Chang Y.Y."/>
            <person name="Ann P.J."/>
            <person name="Tsai J.N."/>
            <person name="Chen C.Y."/>
            <person name="Tzean S.S."/>
            <person name="Ota Y."/>
            <person name="Hattori T."/>
            <person name="Sahashi N."/>
            <person name="Liou R.F."/>
            <person name="Kikuchi T."/>
            <person name="Tsai I.J."/>
        </authorList>
    </citation>
    <scope>NUCLEOTIDE SEQUENCE [LARGE SCALE GENOMIC DNA]</scope>
    <source>
        <strain evidence="2 3">FFPRI411160</strain>
    </source>
</reference>
<dbReference type="OrthoDB" id="434253at2759"/>
<dbReference type="AlphaFoldDB" id="A0A286UHF9"/>
<evidence type="ECO:0000313" key="2">
    <source>
        <dbReference type="EMBL" id="PAV19033.1"/>
    </source>
</evidence>
<dbReference type="InterPro" id="IPR052917">
    <property type="entry name" value="Stress-Dev_Protein"/>
</dbReference>
<comment type="caution">
    <text evidence="2">The sequence shown here is derived from an EMBL/GenBank/DDBJ whole genome shotgun (WGS) entry which is preliminary data.</text>
</comment>
<dbReference type="Pfam" id="PF16242">
    <property type="entry name" value="Pyrid_ox_like"/>
    <property type="match status" value="1"/>
</dbReference>
<dbReference type="InterPro" id="IPR012349">
    <property type="entry name" value="Split_barrel_FMN-bd"/>
</dbReference>
<evidence type="ECO:0000259" key="1">
    <source>
        <dbReference type="Pfam" id="PF16242"/>
    </source>
</evidence>
<dbReference type="InterPro" id="IPR038725">
    <property type="entry name" value="YdaG_split_barrel_FMN-bd"/>
</dbReference>
<protein>
    <submittedName>
        <fullName evidence="2">Protein related to blue-light-inducible Bli-3</fullName>
    </submittedName>
</protein>
<organism evidence="2 3">
    <name type="scientific">Pyrrhoderma noxium</name>
    <dbReference type="NCBI Taxonomy" id="2282107"/>
    <lineage>
        <taxon>Eukaryota</taxon>
        <taxon>Fungi</taxon>
        <taxon>Dikarya</taxon>
        <taxon>Basidiomycota</taxon>
        <taxon>Agaricomycotina</taxon>
        <taxon>Agaricomycetes</taxon>
        <taxon>Hymenochaetales</taxon>
        <taxon>Hymenochaetaceae</taxon>
        <taxon>Pyrrhoderma</taxon>
    </lineage>
</organism>